<dbReference type="Gene3D" id="3.40.50.300">
    <property type="entry name" value="P-loop containing nucleotide triphosphate hydrolases"/>
    <property type="match status" value="1"/>
</dbReference>
<evidence type="ECO:0000259" key="2">
    <source>
        <dbReference type="Pfam" id="PF00350"/>
    </source>
</evidence>
<dbReference type="InterPro" id="IPR027417">
    <property type="entry name" value="P-loop_NTPase"/>
</dbReference>
<evidence type="ECO:0000256" key="1">
    <source>
        <dbReference type="SAM" id="MobiDB-lite"/>
    </source>
</evidence>
<dbReference type="PANTHER" id="PTHR43681:SF1">
    <property type="entry name" value="SARCALUMENIN"/>
    <property type="match status" value="1"/>
</dbReference>
<dbReference type="SUPFAM" id="SSF52540">
    <property type="entry name" value="P-loop containing nucleoside triphosphate hydrolases"/>
    <property type="match status" value="1"/>
</dbReference>
<comment type="caution">
    <text evidence="3">The sequence shown here is derived from an EMBL/GenBank/DDBJ whole genome shotgun (WGS) entry which is preliminary data.</text>
</comment>
<dbReference type="PANTHER" id="PTHR43681">
    <property type="entry name" value="TRANSMEMBRANE GTPASE FZO"/>
    <property type="match status" value="1"/>
</dbReference>
<dbReference type="Pfam" id="PF00350">
    <property type="entry name" value="Dynamin_N"/>
    <property type="match status" value="1"/>
</dbReference>
<accession>A0A2T1GCE1</accession>
<gene>
    <name evidence="3" type="ORF">C7B77_16220</name>
</gene>
<evidence type="ECO:0000313" key="4">
    <source>
        <dbReference type="Proteomes" id="UP000238937"/>
    </source>
</evidence>
<feature type="region of interest" description="Disordered" evidence="1">
    <location>
        <begin position="467"/>
        <end position="487"/>
    </location>
</feature>
<feature type="domain" description="Dynamin N-terminal" evidence="2">
    <location>
        <begin position="42"/>
        <end position="197"/>
    </location>
</feature>
<name>A0A2T1GCE1_9CYAN</name>
<sequence>MNSSLIAHLQTAANKLEIDPSSRLGNDLKTLDSKAGRSNYQIAVFGPFNHGKSTLLNAILGNKTLPIDLIPTTGAAIKVVYGESLATKITLTNGQLISAANTNILTEFAILDNDRRMRDDVAEVEVSFPHPFLQTGVELIDLPGTNDRDEQDNLVRDRLLAADLVVNVLDVRKLMTLGEREHLRDWLENRGINTVVFVANFTNMLEPEEQKEVQHRLRFVAESFRSQLPPGISNLYRVDALPALRARLKGDDATLHTSGLSSFISALQAIVSHQREELAEVRLPVLQSLGLEIQGLLRSQIVKISAEVNESKEKCDRELALKRQAQTLIQSGWETSLKEVEQWLYLPNLISFYQSPLTTAIQKNGFGEWESSNVRPRLQHSQQEINDWITKAESFFNTSPVEPLKIVLPDPPEVLLPESPTPPPPKPATPSSTIDNLAPTALATGIGWILGGPLGAVVAGGASTIASKRSGERSSDNTSNSKAPDNSAEILEAYTDAAADYLFRLNTETMETIKAYRDRAAVAINPEIKVDRQIDPQQQQKLTDLEHCLANILASASA</sequence>
<feature type="region of interest" description="Disordered" evidence="1">
    <location>
        <begin position="412"/>
        <end position="432"/>
    </location>
</feature>
<dbReference type="Proteomes" id="UP000238937">
    <property type="component" value="Unassembled WGS sequence"/>
</dbReference>
<feature type="compositionally biased region" description="Pro residues" evidence="1">
    <location>
        <begin position="412"/>
        <end position="428"/>
    </location>
</feature>
<dbReference type="CDD" id="cd09912">
    <property type="entry name" value="DLP_2"/>
    <property type="match status" value="1"/>
</dbReference>
<keyword evidence="4" id="KW-1185">Reference proteome</keyword>
<reference evidence="3 4" key="1">
    <citation type="submission" date="2018-03" db="EMBL/GenBank/DDBJ databases">
        <title>The ancient ancestry and fast evolution of plastids.</title>
        <authorList>
            <person name="Moore K.R."/>
            <person name="Magnabosco C."/>
            <person name="Momper L."/>
            <person name="Gold D.A."/>
            <person name="Bosak T."/>
            <person name="Fournier G.P."/>
        </authorList>
    </citation>
    <scope>NUCLEOTIDE SEQUENCE [LARGE SCALE GENOMIC DNA]</scope>
    <source>
        <strain evidence="3 4">CCALA 037</strain>
    </source>
</reference>
<proteinExistence type="predicted"/>
<organism evidence="3 4">
    <name type="scientific">Chamaesiphon polymorphus CCALA 037</name>
    <dbReference type="NCBI Taxonomy" id="2107692"/>
    <lineage>
        <taxon>Bacteria</taxon>
        <taxon>Bacillati</taxon>
        <taxon>Cyanobacteriota</taxon>
        <taxon>Cyanophyceae</taxon>
        <taxon>Gomontiellales</taxon>
        <taxon>Chamaesiphonaceae</taxon>
        <taxon>Chamaesiphon</taxon>
    </lineage>
</organism>
<dbReference type="InterPro" id="IPR051943">
    <property type="entry name" value="TRAFAC_Dynamin-like_GTPase"/>
</dbReference>
<dbReference type="AlphaFoldDB" id="A0A2T1GCE1"/>
<evidence type="ECO:0000313" key="3">
    <source>
        <dbReference type="EMBL" id="PSB55062.1"/>
    </source>
</evidence>
<dbReference type="RefSeq" id="WP_106306902.1">
    <property type="nucleotide sequence ID" value="NZ_PVWO01000213.1"/>
</dbReference>
<protein>
    <submittedName>
        <fullName evidence="3">Dynamin</fullName>
    </submittedName>
</protein>
<dbReference type="OrthoDB" id="5477114at2"/>
<dbReference type="EMBL" id="PVWO01000213">
    <property type="protein sequence ID" value="PSB55062.1"/>
    <property type="molecule type" value="Genomic_DNA"/>
</dbReference>
<dbReference type="InterPro" id="IPR045063">
    <property type="entry name" value="Dynamin_N"/>
</dbReference>